<dbReference type="RefSeq" id="WP_214296600.1">
    <property type="nucleotide sequence ID" value="NZ_JAHDYS010000003.1"/>
</dbReference>
<dbReference type="Pfam" id="PF03372">
    <property type="entry name" value="Exo_endo_phos"/>
    <property type="match status" value="1"/>
</dbReference>
<keyword evidence="2" id="KW-0378">Hydrolase</keyword>
<organism evidence="2 3">
    <name type="scientific">Pelotalea chapellei</name>
    <dbReference type="NCBI Taxonomy" id="44671"/>
    <lineage>
        <taxon>Bacteria</taxon>
        <taxon>Pseudomonadati</taxon>
        <taxon>Thermodesulfobacteriota</taxon>
        <taxon>Desulfuromonadia</taxon>
        <taxon>Geobacterales</taxon>
        <taxon>Geobacteraceae</taxon>
        <taxon>Pelotalea</taxon>
    </lineage>
</organism>
<dbReference type="Gene3D" id="3.60.10.10">
    <property type="entry name" value="Endonuclease/exonuclease/phosphatase"/>
    <property type="match status" value="1"/>
</dbReference>
<gene>
    <name evidence="2" type="ORF">KJB30_03730</name>
</gene>
<dbReference type="SUPFAM" id="SSF56219">
    <property type="entry name" value="DNase I-like"/>
    <property type="match status" value="1"/>
</dbReference>
<reference evidence="2 3" key="1">
    <citation type="submission" date="2021-05" db="EMBL/GenBank/DDBJ databases">
        <title>The draft genome of Geobacter chapellei DSM 13688.</title>
        <authorList>
            <person name="Xu Z."/>
            <person name="Masuda Y."/>
            <person name="Itoh H."/>
            <person name="Senoo K."/>
        </authorList>
    </citation>
    <scope>NUCLEOTIDE SEQUENCE [LARGE SCALE GENOMIC DNA]</scope>
    <source>
        <strain evidence="2 3">DSM 13688</strain>
    </source>
</reference>
<evidence type="ECO:0000313" key="2">
    <source>
        <dbReference type="EMBL" id="MBT1070883.1"/>
    </source>
</evidence>
<keyword evidence="2" id="KW-0255">Endonuclease</keyword>
<dbReference type="InterPro" id="IPR005135">
    <property type="entry name" value="Endo/exonuclease/phosphatase"/>
</dbReference>
<dbReference type="Proteomes" id="UP000784128">
    <property type="component" value="Unassembled WGS sequence"/>
</dbReference>
<sequence length="117" mass="12406">MQDGAWPADGEVGNEICYAMVRVVVDAFPGPIVVAGDFNTPVESVIYRTVWGDLANAFDKVGRGYGITQRVSVKGFSFGARIDHVLAGKGLVPKVCEVGPDIGSDHLPVIADIGFSR</sequence>
<evidence type="ECO:0000313" key="3">
    <source>
        <dbReference type="Proteomes" id="UP000784128"/>
    </source>
</evidence>
<proteinExistence type="predicted"/>
<evidence type="ECO:0000259" key="1">
    <source>
        <dbReference type="Pfam" id="PF03372"/>
    </source>
</evidence>
<keyword evidence="3" id="KW-1185">Reference proteome</keyword>
<comment type="caution">
    <text evidence="2">The sequence shown here is derived from an EMBL/GenBank/DDBJ whole genome shotgun (WGS) entry which is preliminary data.</text>
</comment>
<dbReference type="GO" id="GO:0004519">
    <property type="term" value="F:endonuclease activity"/>
    <property type="evidence" value="ECO:0007669"/>
    <property type="project" value="UniProtKB-KW"/>
</dbReference>
<protein>
    <submittedName>
        <fullName evidence="2">Endonuclease/exonuclease/phosphatase family protein</fullName>
    </submittedName>
</protein>
<feature type="domain" description="Endonuclease/exonuclease/phosphatase" evidence="1">
    <location>
        <begin position="22"/>
        <end position="106"/>
    </location>
</feature>
<keyword evidence="2" id="KW-0540">Nuclease</keyword>
<dbReference type="EMBL" id="JAHDYS010000003">
    <property type="protein sequence ID" value="MBT1070883.1"/>
    <property type="molecule type" value="Genomic_DNA"/>
</dbReference>
<name>A0ABS5U5F1_9BACT</name>
<dbReference type="InterPro" id="IPR036691">
    <property type="entry name" value="Endo/exonu/phosph_ase_sf"/>
</dbReference>
<accession>A0ABS5U5F1</accession>